<organism evidence="1 2">
    <name type="scientific">Streptococcus chosunensis</name>
    <dbReference type="NCBI Taxonomy" id="2707003"/>
    <lineage>
        <taxon>Bacteria</taxon>
        <taxon>Bacillati</taxon>
        <taxon>Bacillota</taxon>
        <taxon>Bacilli</taxon>
        <taxon>Lactobacillales</taxon>
        <taxon>Streptococcaceae</taxon>
        <taxon>Streptococcus</taxon>
        <taxon>Streptococcus mitis group</taxon>
    </lineage>
</organism>
<evidence type="ECO:0000313" key="2">
    <source>
        <dbReference type="Proteomes" id="UP000280509"/>
    </source>
</evidence>
<proteinExistence type="predicted"/>
<sequence length="33" mass="3939">MFIRSKLRRVDFSGVHRGNKHFLLDKLLITLVK</sequence>
<evidence type="ECO:0000313" key="1">
    <source>
        <dbReference type="EMBL" id="RKN71331.1"/>
    </source>
</evidence>
<gene>
    <name evidence="1" type="ORF">D7D54_08480</name>
</gene>
<keyword evidence="2" id="KW-1185">Reference proteome</keyword>
<dbReference type="AlphaFoldDB" id="A0A3B0BFZ8"/>
<dbReference type="EMBL" id="RBCK01000003">
    <property type="protein sequence ID" value="RKN71331.1"/>
    <property type="molecule type" value="Genomic_DNA"/>
</dbReference>
<name>A0A3B0BFZ8_9STRE</name>
<comment type="caution">
    <text evidence="1">The sequence shown here is derived from an EMBL/GenBank/DDBJ whole genome shotgun (WGS) entry which is preliminary data.</text>
</comment>
<protein>
    <submittedName>
        <fullName evidence="1">Uncharacterized protein</fullName>
    </submittedName>
</protein>
<reference evidence="1 2" key="1">
    <citation type="submission" date="2018-09" db="EMBL/GenBank/DDBJ databases">
        <title>Draft genome sequence of Streptococcus sp. KCOM 1699 (=ChDC B353).</title>
        <authorList>
            <person name="Kook J.-K."/>
            <person name="Park S.-N."/>
            <person name="Lim Y.K."/>
        </authorList>
    </citation>
    <scope>NUCLEOTIDE SEQUENCE [LARGE SCALE GENOMIC DNA]</scope>
    <source>
        <strain evidence="1 2">ChDC B353</strain>
    </source>
</reference>
<accession>A0A3B0BFZ8</accession>
<dbReference type="Proteomes" id="UP000280509">
    <property type="component" value="Unassembled WGS sequence"/>
</dbReference>